<organism evidence="3 4">
    <name type="scientific">Mycena venus</name>
    <dbReference type="NCBI Taxonomy" id="2733690"/>
    <lineage>
        <taxon>Eukaryota</taxon>
        <taxon>Fungi</taxon>
        <taxon>Dikarya</taxon>
        <taxon>Basidiomycota</taxon>
        <taxon>Agaricomycotina</taxon>
        <taxon>Agaricomycetes</taxon>
        <taxon>Agaricomycetidae</taxon>
        <taxon>Agaricales</taxon>
        <taxon>Marasmiineae</taxon>
        <taxon>Mycenaceae</taxon>
        <taxon>Mycena</taxon>
    </lineage>
</organism>
<comment type="caution">
    <text evidence="3">The sequence shown here is derived from an EMBL/GenBank/DDBJ whole genome shotgun (WGS) entry which is preliminary data.</text>
</comment>
<evidence type="ECO:0000256" key="1">
    <source>
        <dbReference type="SAM" id="MobiDB-lite"/>
    </source>
</evidence>
<dbReference type="Proteomes" id="UP000620124">
    <property type="component" value="Unassembled WGS sequence"/>
</dbReference>
<proteinExistence type="predicted"/>
<dbReference type="Pfam" id="PF00651">
    <property type="entry name" value="BTB"/>
    <property type="match status" value="1"/>
</dbReference>
<dbReference type="SUPFAM" id="SSF54695">
    <property type="entry name" value="POZ domain"/>
    <property type="match status" value="1"/>
</dbReference>
<dbReference type="OrthoDB" id="3357985at2759"/>
<evidence type="ECO:0000259" key="2">
    <source>
        <dbReference type="PROSITE" id="PS50097"/>
    </source>
</evidence>
<gene>
    <name evidence="3" type="ORF">MVEN_02302400</name>
</gene>
<keyword evidence="4" id="KW-1185">Reference proteome</keyword>
<name>A0A8H6X5V8_9AGAR</name>
<accession>A0A8H6X5V8</accession>
<sequence length="506" mass="56807">MSVELVDVQDAQEPFSGIYAPENCIQPPDFILRSSWGVDFHVHKSILQFTSDFFAGMFAGLVDNTDSTEPHRDGKPILTLPDSTSVLYRLLSLAYPAQSMAQYALGDDVDEIFAVYEAAHKYQFLDVQHLMNDILVTSPVVDVFPLRLFDFATLYHLPKLARKAALRTLRAPLSSTDDQQLYDFHLRCGLNASDLVLNSFSPVHGFTMRDALLPRVQDEDGNNLVWWTTGDHSPECGPLDRETFSSLQLRSSPAQWFQTHMTRVASCLLRAPSADTVAVEVSKLTAADRAIVDSCAACAPRADRDLASFARQLGADVHKLNSFLAEKTFLTSDSTPVKYRLINTSFMFISLTLRKPREMMTPKFHMSAPRQYDVERPTQLCDTDAAGNGSCTLTMRCIRLVNKIFRPAHVPYRQRTPRRRRSRIPATNPLLALSLELPLARYYCMPLLSMPFLRRRAKAKRKPSPFVQSLNPSPSHGDEDKEAVSPPMSPFLLQSPPLARMKGKIG</sequence>
<dbReference type="InterPro" id="IPR011333">
    <property type="entry name" value="SKP1/BTB/POZ_sf"/>
</dbReference>
<feature type="region of interest" description="Disordered" evidence="1">
    <location>
        <begin position="461"/>
        <end position="506"/>
    </location>
</feature>
<feature type="domain" description="BTB" evidence="2">
    <location>
        <begin position="28"/>
        <end position="103"/>
    </location>
</feature>
<reference evidence="3" key="1">
    <citation type="submission" date="2020-05" db="EMBL/GenBank/DDBJ databases">
        <title>Mycena genomes resolve the evolution of fungal bioluminescence.</title>
        <authorList>
            <person name="Tsai I.J."/>
        </authorList>
    </citation>
    <scope>NUCLEOTIDE SEQUENCE</scope>
    <source>
        <strain evidence="3">CCC161011</strain>
    </source>
</reference>
<dbReference type="AlphaFoldDB" id="A0A8H6X5V8"/>
<dbReference type="SMART" id="SM00225">
    <property type="entry name" value="BTB"/>
    <property type="match status" value="1"/>
</dbReference>
<dbReference type="PROSITE" id="PS50097">
    <property type="entry name" value="BTB"/>
    <property type="match status" value="1"/>
</dbReference>
<evidence type="ECO:0000313" key="3">
    <source>
        <dbReference type="EMBL" id="KAF7334717.1"/>
    </source>
</evidence>
<dbReference type="Gene3D" id="3.30.710.10">
    <property type="entry name" value="Potassium Channel Kv1.1, Chain A"/>
    <property type="match status" value="1"/>
</dbReference>
<dbReference type="EMBL" id="JACAZI010000026">
    <property type="protein sequence ID" value="KAF7334717.1"/>
    <property type="molecule type" value="Genomic_DNA"/>
</dbReference>
<dbReference type="CDD" id="cd18186">
    <property type="entry name" value="BTB_POZ_ZBTB_KLHL-like"/>
    <property type="match status" value="1"/>
</dbReference>
<dbReference type="InterPro" id="IPR000210">
    <property type="entry name" value="BTB/POZ_dom"/>
</dbReference>
<protein>
    <submittedName>
        <fullName evidence="3">BTB domain-containing protein</fullName>
    </submittedName>
</protein>
<evidence type="ECO:0000313" key="4">
    <source>
        <dbReference type="Proteomes" id="UP000620124"/>
    </source>
</evidence>